<sequence length="209" mass="24642">MDGKDGGNNQSKKDKKNDENGESNEKKDASILKEKWNDWTEKEIEEYYQFTKDSKKNLSSNSPDHKSQRWQDYKNKPKSAGWDYDRWSKQYHTNMKNSSKTLREQYYRDMVQDGITPDRIKTPFTYRHLDIQIGDSKTMYEVKTGKEYYTKESSKVKLSNEERIKKDAWLIDNGYDVTWILEKGASKPLLKALKDAGIEYIIGIPKKLD</sequence>
<proteinExistence type="predicted"/>
<gene>
    <name evidence="2" type="ORF">HELGO_WM88598</name>
</gene>
<feature type="region of interest" description="Disordered" evidence="1">
    <location>
        <begin position="1"/>
        <end position="32"/>
    </location>
</feature>
<feature type="region of interest" description="Disordered" evidence="1">
    <location>
        <begin position="52"/>
        <end position="78"/>
    </location>
</feature>
<evidence type="ECO:0000256" key="1">
    <source>
        <dbReference type="SAM" id="MobiDB-lite"/>
    </source>
</evidence>
<protein>
    <recommendedName>
        <fullName evidence="3">Tox-REase-7 domain-containing protein</fullName>
    </recommendedName>
</protein>
<reference evidence="2" key="1">
    <citation type="submission" date="2020-01" db="EMBL/GenBank/DDBJ databases">
        <authorList>
            <person name="Meier V. D."/>
            <person name="Meier V D."/>
        </authorList>
    </citation>
    <scope>NUCLEOTIDE SEQUENCE</scope>
    <source>
        <strain evidence="2">HLG_WM_MAG_01</strain>
    </source>
</reference>
<dbReference type="EMBL" id="CACVAS010000054">
    <property type="protein sequence ID" value="CAA6808558.1"/>
    <property type="molecule type" value="Genomic_DNA"/>
</dbReference>
<accession>A0A6S6SJC9</accession>
<organism evidence="2">
    <name type="scientific">uncultured Sulfurovum sp</name>
    <dbReference type="NCBI Taxonomy" id="269237"/>
    <lineage>
        <taxon>Bacteria</taxon>
        <taxon>Pseudomonadati</taxon>
        <taxon>Campylobacterota</taxon>
        <taxon>Epsilonproteobacteria</taxon>
        <taxon>Campylobacterales</taxon>
        <taxon>Sulfurovaceae</taxon>
        <taxon>Sulfurovum</taxon>
        <taxon>environmental samples</taxon>
    </lineage>
</organism>
<evidence type="ECO:0008006" key="3">
    <source>
        <dbReference type="Google" id="ProtNLM"/>
    </source>
</evidence>
<name>A0A6S6SJC9_9BACT</name>
<evidence type="ECO:0000313" key="2">
    <source>
        <dbReference type="EMBL" id="CAA6808558.1"/>
    </source>
</evidence>
<dbReference type="AlphaFoldDB" id="A0A6S6SJC9"/>
<feature type="compositionally biased region" description="Basic and acidic residues" evidence="1">
    <location>
        <begin position="63"/>
        <end position="75"/>
    </location>
</feature>